<dbReference type="InterPro" id="IPR023214">
    <property type="entry name" value="HAD_sf"/>
</dbReference>
<evidence type="ECO:0000313" key="2">
    <source>
        <dbReference type="Proteomes" id="UP000588098"/>
    </source>
</evidence>
<organism evidence="1 2">
    <name type="scientific">Streptomyces zagrosensis</name>
    <dbReference type="NCBI Taxonomy" id="1042984"/>
    <lineage>
        <taxon>Bacteria</taxon>
        <taxon>Bacillati</taxon>
        <taxon>Actinomycetota</taxon>
        <taxon>Actinomycetes</taxon>
        <taxon>Kitasatosporales</taxon>
        <taxon>Streptomycetaceae</taxon>
        <taxon>Streptomyces</taxon>
    </lineage>
</organism>
<name>A0A7W9Q625_9ACTN</name>
<protein>
    <recommendedName>
        <fullName evidence="3">Hydrolase</fullName>
    </recommendedName>
</protein>
<dbReference type="Gene3D" id="3.30.1240.10">
    <property type="match status" value="1"/>
</dbReference>
<dbReference type="SUPFAM" id="SSF56784">
    <property type="entry name" value="HAD-like"/>
    <property type="match status" value="1"/>
</dbReference>
<dbReference type="Proteomes" id="UP000588098">
    <property type="component" value="Unassembled WGS sequence"/>
</dbReference>
<dbReference type="InterPro" id="IPR006379">
    <property type="entry name" value="HAD-SF_hydro_IIB"/>
</dbReference>
<dbReference type="GO" id="GO:0000287">
    <property type="term" value="F:magnesium ion binding"/>
    <property type="evidence" value="ECO:0007669"/>
    <property type="project" value="TreeGrafter"/>
</dbReference>
<comment type="caution">
    <text evidence="1">The sequence shown here is derived from an EMBL/GenBank/DDBJ whole genome shotgun (WGS) entry which is preliminary data.</text>
</comment>
<evidence type="ECO:0000313" key="1">
    <source>
        <dbReference type="EMBL" id="MBB5934225.1"/>
    </source>
</evidence>
<dbReference type="Pfam" id="PF08282">
    <property type="entry name" value="Hydrolase_3"/>
    <property type="match status" value="1"/>
</dbReference>
<dbReference type="GO" id="GO:0016791">
    <property type="term" value="F:phosphatase activity"/>
    <property type="evidence" value="ECO:0007669"/>
    <property type="project" value="TreeGrafter"/>
</dbReference>
<dbReference type="InterPro" id="IPR000150">
    <property type="entry name" value="Cof"/>
</dbReference>
<reference evidence="1 2" key="1">
    <citation type="submission" date="2020-08" db="EMBL/GenBank/DDBJ databases">
        <title>Genomic Encyclopedia of Type Strains, Phase III (KMG-III): the genomes of soil and plant-associated and newly described type strains.</title>
        <authorList>
            <person name="Whitman W."/>
        </authorList>
    </citation>
    <scope>NUCLEOTIDE SEQUENCE [LARGE SCALE GENOMIC DNA]</scope>
    <source>
        <strain evidence="1 2">CECT 8305</strain>
    </source>
</reference>
<dbReference type="Gene3D" id="3.40.50.1000">
    <property type="entry name" value="HAD superfamily/HAD-like"/>
    <property type="match status" value="1"/>
</dbReference>
<keyword evidence="2" id="KW-1185">Reference proteome</keyword>
<dbReference type="NCBIfam" id="TIGR00099">
    <property type="entry name" value="Cof-subfamily"/>
    <property type="match status" value="1"/>
</dbReference>
<sequence length="272" mass="28520">MTDIPRPQLPYQLVATDLDGTLLRSDETVSERTRAALATATAAGAAHIVVTGRAVPWTRHILDDLGYQGIAVCGQGGQVYHAGERRLLTSVTLDRQVAALALAKVETETGPLFLAASRDGIDGQVLVGPGYRIQEGPLAASSFERPDEVWEAPINKLYLQHPTLGDDELAAIARTVAGDLVGVTMAGPGIVEMLPLGLTKATGLSLAARRLGVTAAQTIAFGDMPNDIPMFGWAGHGVAMANAHPELRAVADEITASNEDDGIAVLLETLFG</sequence>
<dbReference type="RefSeq" id="WP_184569461.1">
    <property type="nucleotide sequence ID" value="NZ_JACHJL010000002.1"/>
</dbReference>
<dbReference type="InterPro" id="IPR036412">
    <property type="entry name" value="HAD-like_sf"/>
</dbReference>
<dbReference type="EMBL" id="JACHJL010000002">
    <property type="protein sequence ID" value="MBB5934225.1"/>
    <property type="molecule type" value="Genomic_DNA"/>
</dbReference>
<gene>
    <name evidence="1" type="ORF">FHS42_001251</name>
</gene>
<dbReference type="AlphaFoldDB" id="A0A7W9Q625"/>
<accession>A0A7W9Q625</accession>
<evidence type="ECO:0008006" key="3">
    <source>
        <dbReference type="Google" id="ProtNLM"/>
    </source>
</evidence>
<dbReference type="PANTHER" id="PTHR10000">
    <property type="entry name" value="PHOSPHOSERINE PHOSPHATASE"/>
    <property type="match status" value="1"/>
</dbReference>
<dbReference type="NCBIfam" id="TIGR01484">
    <property type="entry name" value="HAD-SF-IIB"/>
    <property type="match status" value="1"/>
</dbReference>
<dbReference type="PANTHER" id="PTHR10000:SF8">
    <property type="entry name" value="HAD SUPERFAMILY HYDROLASE-LIKE, TYPE 3"/>
    <property type="match status" value="1"/>
</dbReference>
<dbReference type="GO" id="GO:0005829">
    <property type="term" value="C:cytosol"/>
    <property type="evidence" value="ECO:0007669"/>
    <property type="project" value="TreeGrafter"/>
</dbReference>
<proteinExistence type="predicted"/>